<dbReference type="STRING" id="650850.SAMN04488129_11078"/>
<dbReference type="RefSeq" id="WP_139195504.1">
    <property type="nucleotide sequence ID" value="NZ_FOBC01000010.1"/>
</dbReference>
<keyword evidence="3" id="KW-1185">Reference proteome</keyword>
<keyword evidence="1" id="KW-0472">Membrane</keyword>
<keyword evidence="1" id="KW-0812">Transmembrane</keyword>
<dbReference type="InterPro" id="IPR009883">
    <property type="entry name" value="YgfX"/>
</dbReference>
<proteinExistence type="predicted"/>
<sequence length="132" mass="14341">MPRLPTTIAIATSRLSLAAHGLMAAPVVGLVAVVAPPWAGVLAVMVLGGVLVTLAMQRVRGELRGIPKVTGGVVWCWRDKAGQAWRPVSLHCDYLGPLLIGLRVEGRRLWLWPDSSDAESLRRLRRELLPLP</sequence>
<protein>
    <recommendedName>
        <fullName evidence="4">Toxin CptA</fullName>
    </recommendedName>
</protein>
<dbReference type="EMBL" id="FOBC01000010">
    <property type="protein sequence ID" value="SEL45780.1"/>
    <property type="molecule type" value="Genomic_DNA"/>
</dbReference>
<dbReference type="Proteomes" id="UP000198807">
    <property type="component" value="Unassembled WGS sequence"/>
</dbReference>
<keyword evidence="1" id="KW-1133">Transmembrane helix</keyword>
<dbReference type="Pfam" id="PF07254">
    <property type="entry name" value="Cpta_toxin"/>
    <property type="match status" value="1"/>
</dbReference>
<accession>A0A1H7QCF7</accession>
<dbReference type="OrthoDB" id="6183803at2"/>
<dbReference type="AlphaFoldDB" id="A0A1H7QCF7"/>
<organism evidence="2 3">
    <name type="scientific">Halomonas daqiaonensis</name>
    <dbReference type="NCBI Taxonomy" id="650850"/>
    <lineage>
        <taxon>Bacteria</taxon>
        <taxon>Pseudomonadati</taxon>
        <taxon>Pseudomonadota</taxon>
        <taxon>Gammaproteobacteria</taxon>
        <taxon>Oceanospirillales</taxon>
        <taxon>Halomonadaceae</taxon>
        <taxon>Halomonas</taxon>
    </lineage>
</organism>
<evidence type="ECO:0000256" key="1">
    <source>
        <dbReference type="SAM" id="Phobius"/>
    </source>
</evidence>
<evidence type="ECO:0000313" key="2">
    <source>
        <dbReference type="EMBL" id="SEL45780.1"/>
    </source>
</evidence>
<name>A0A1H7QCF7_9GAMM</name>
<evidence type="ECO:0000313" key="3">
    <source>
        <dbReference type="Proteomes" id="UP000198807"/>
    </source>
</evidence>
<feature type="transmembrane region" description="Helical" evidence="1">
    <location>
        <begin position="34"/>
        <end position="56"/>
    </location>
</feature>
<reference evidence="3" key="1">
    <citation type="submission" date="2016-10" db="EMBL/GenBank/DDBJ databases">
        <authorList>
            <person name="Varghese N."/>
            <person name="Submissions S."/>
        </authorList>
    </citation>
    <scope>NUCLEOTIDE SEQUENCE [LARGE SCALE GENOMIC DNA]</scope>
    <source>
        <strain evidence="3">CGMCC 1.9150</strain>
    </source>
</reference>
<gene>
    <name evidence="2" type="ORF">SAMN04488129_11078</name>
</gene>
<evidence type="ECO:0008006" key="4">
    <source>
        <dbReference type="Google" id="ProtNLM"/>
    </source>
</evidence>